<dbReference type="SMART" id="SM00382">
    <property type="entry name" value="AAA"/>
    <property type="match status" value="1"/>
</dbReference>
<dbReference type="PANTHER" id="PTHR42711:SF5">
    <property type="entry name" value="ABC TRANSPORTER ATP-BINDING PROTEIN NATA"/>
    <property type="match status" value="1"/>
</dbReference>
<dbReference type="GO" id="GO:0005524">
    <property type="term" value="F:ATP binding"/>
    <property type="evidence" value="ECO:0007669"/>
    <property type="project" value="UniProtKB-KW"/>
</dbReference>
<dbReference type="Pfam" id="PF00005">
    <property type="entry name" value="ABC_tran"/>
    <property type="match status" value="1"/>
</dbReference>
<name>A0ABP6BP53_9MICO</name>
<keyword evidence="4" id="KW-0547">Nucleotide-binding</keyword>
<keyword evidence="9" id="KW-1185">Reference proteome</keyword>
<comment type="caution">
    <text evidence="8">The sequence shown here is derived from an EMBL/GenBank/DDBJ whole genome shotgun (WGS) entry which is preliminary data.</text>
</comment>
<comment type="subcellular location">
    <subcellularLocation>
        <location evidence="1">Cell membrane</location>
        <topology evidence="1">Peripheral membrane protein</topology>
    </subcellularLocation>
</comment>
<protein>
    <submittedName>
        <fullName evidence="8">ABC transporter ATP-binding protein</fullName>
    </submittedName>
</protein>
<dbReference type="PROSITE" id="PS00211">
    <property type="entry name" value="ABC_TRANSPORTER_1"/>
    <property type="match status" value="1"/>
</dbReference>
<sequence length="242" mass="25144">MSAGLSASAVTRTFRGGAGIHDVHIEVRPGTIHALVGLNGAGKTTLMKVLLGMLRPTAGRVLLGGTDLRKLPAAAWSGVGHVIEHPLAYGDLTARENLLLSARLHGLTAGVAAGAVDTAIGAFGLEPYAEVRVRQLSAGNRQRVGLAAAMQHHPRVVVLDEPTSTLDPAGVLLLRDALRTRRAAGAAVLVSSHHLDEVARIADRITVLNAGRVIGTLDPTGADLEQAFFASVLADDQERGQA</sequence>
<comment type="similarity">
    <text evidence="2">Belongs to the ABC transporter superfamily.</text>
</comment>
<evidence type="ECO:0000256" key="6">
    <source>
        <dbReference type="ARBA" id="ARBA00023251"/>
    </source>
</evidence>
<evidence type="ECO:0000256" key="1">
    <source>
        <dbReference type="ARBA" id="ARBA00004202"/>
    </source>
</evidence>
<keyword evidence="6" id="KW-0046">Antibiotic resistance</keyword>
<feature type="domain" description="ABC transporter" evidence="7">
    <location>
        <begin position="5"/>
        <end position="235"/>
    </location>
</feature>
<dbReference type="PANTHER" id="PTHR42711">
    <property type="entry name" value="ABC TRANSPORTER ATP-BINDING PROTEIN"/>
    <property type="match status" value="1"/>
</dbReference>
<reference evidence="9" key="1">
    <citation type="journal article" date="2019" name="Int. J. Syst. Evol. Microbiol.">
        <title>The Global Catalogue of Microorganisms (GCM) 10K type strain sequencing project: providing services to taxonomists for standard genome sequencing and annotation.</title>
        <authorList>
            <consortium name="The Broad Institute Genomics Platform"/>
            <consortium name="The Broad Institute Genome Sequencing Center for Infectious Disease"/>
            <person name="Wu L."/>
            <person name="Ma J."/>
        </authorList>
    </citation>
    <scope>NUCLEOTIDE SEQUENCE [LARGE SCALE GENOMIC DNA]</scope>
    <source>
        <strain evidence="9">JCM 16365</strain>
    </source>
</reference>
<dbReference type="Proteomes" id="UP001500274">
    <property type="component" value="Unassembled WGS sequence"/>
</dbReference>
<dbReference type="EMBL" id="BAAARI010000012">
    <property type="protein sequence ID" value="GAA2580332.1"/>
    <property type="molecule type" value="Genomic_DNA"/>
</dbReference>
<proteinExistence type="inferred from homology"/>
<keyword evidence="3" id="KW-0813">Transport</keyword>
<accession>A0ABP6BP53</accession>
<dbReference type="InterPro" id="IPR027417">
    <property type="entry name" value="P-loop_NTPase"/>
</dbReference>
<organism evidence="8 9">
    <name type="scientific">Microbacterium binotii</name>
    <dbReference type="NCBI Taxonomy" id="462710"/>
    <lineage>
        <taxon>Bacteria</taxon>
        <taxon>Bacillati</taxon>
        <taxon>Actinomycetota</taxon>
        <taxon>Actinomycetes</taxon>
        <taxon>Micrococcales</taxon>
        <taxon>Microbacteriaceae</taxon>
        <taxon>Microbacterium</taxon>
    </lineage>
</organism>
<dbReference type="InterPro" id="IPR050763">
    <property type="entry name" value="ABC_transporter_ATP-binding"/>
</dbReference>
<dbReference type="Gene3D" id="3.40.50.300">
    <property type="entry name" value="P-loop containing nucleotide triphosphate hydrolases"/>
    <property type="match status" value="1"/>
</dbReference>
<keyword evidence="5 8" id="KW-0067">ATP-binding</keyword>
<dbReference type="RefSeq" id="WP_077049449.1">
    <property type="nucleotide sequence ID" value="NZ_BAAARI010000012.1"/>
</dbReference>
<dbReference type="InterPro" id="IPR003593">
    <property type="entry name" value="AAA+_ATPase"/>
</dbReference>
<dbReference type="CDD" id="cd03230">
    <property type="entry name" value="ABC_DR_subfamily_A"/>
    <property type="match status" value="1"/>
</dbReference>
<evidence type="ECO:0000313" key="8">
    <source>
        <dbReference type="EMBL" id="GAA2580332.1"/>
    </source>
</evidence>
<evidence type="ECO:0000313" key="9">
    <source>
        <dbReference type="Proteomes" id="UP001500274"/>
    </source>
</evidence>
<evidence type="ECO:0000256" key="2">
    <source>
        <dbReference type="ARBA" id="ARBA00005417"/>
    </source>
</evidence>
<evidence type="ECO:0000256" key="3">
    <source>
        <dbReference type="ARBA" id="ARBA00022448"/>
    </source>
</evidence>
<evidence type="ECO:0000256" key="5">
    <source>
        <dbReference type="ARBA" id="ARBA00022840"/>
    </source>
</evidence>
<gene>
    <name evidence="8" type="ORF">GCM10009862_19420</name>
</gene>
<dbReference type="PROSITE" id="PS50893">
    <property type="entry name" value="ABC_TRANSPORTER_2"/>
    <property type="match status" value="1"/>
</dbReference>
<dbReference type="SUPFAM" id="SSF52540">
    <property type="entry name" value="P-loop containing nucleoside triphosphate hydrolases"/>
    <property type="match status" value="1"/>
</dbReference>
<evidence type="ECO:0000256" key="4">
    <source>
        <dbReference type="ARBA" id="ARBA00022741"/>
    </source>
</evidence>
<dbReference type="InterPro" id="IPR003439">
    <property type="entry name" value="ABC_transporter-like_ATP-bd"/>
</dbReference>
<dbReference type="InterPro" id="IPR017871">
    <property type="entry name" value="ABC_transporter-like_CS"/>
</dbReference>
<evidence type="ECO:0000259" key="7">
    <source>
        <dbReference type="PROSITE" id="PS50893"/>
    </source>
</evidence>